<keyword evidence="3" id="KW-1185">Reference proteome</keyword>
<sequence>MSGVMALQIAIQLALTAVGALLVIAVNRRSLG</sequence>
<evidence type="ECO:0000313" key="3">
    <source>
        <dbReference type="Proteomes" id="UP000587527"/>
    </source>
</evidence>
<name>A0A841BLD0_9ACTN</name>
<evidence type="ECO:0000256" key="1">
    <source>
        <dbReference type="SAM" id="Phobius"/>
    </source>
</evidence>
<reference evidence="2 3" key="1">
    <citation type="submission" date="2020-08" db="EMBL/GenBank/DDBJ databases">
        <title>Sequencing the genomes of 1000 actinobacteria strains.</title>
        <authorList>
            <person name="Klenk H.-P."/>
        </authorList>
    </citation>
    <scope>NUCLEOTIDE SEQUENCE [LARGE SCALE GENOMIC DNA]</scope>
    <source>
        <strain evidence="2 3">DSM 45362</strain>
    </source>
</reference>
<dbReference type="AlphaFoldDB" id="A0A841BLD0"/>
<feature type="transmembrane region" description="Helical" evidence="1">
    <location>
        <begin position="6"/>
        <end position="26"/>
    </location>
</feature>
<keyword evidence="1" id="KW-0812">Transmembrane</keyword>
<evidence type="ECO:0000313" key="2">
    <source>
        <dbReference type="EMBL" id="MBB5867620.1"/>
    </source>
</evidence>
<proteinExistence type="predicted"/>
<keyword evidence="1" id="KW-1133">Transmembrane helix</keyword>
<protein>
    <submittedName>
        <fullName evidence="2">Uncharacterized protein</fullName>
    </submittedName>
</protein>
<dbReference type="Proteomes" id="UP000587527">
    <property type="component" value="Unassembled WGS sequence"/>
</dbReference>
<gene>
    <name evidence="2" type="ORF">F4553_000999</name>
</gene>
<comment type="caution">
    <text evidence="2">The sequence shown here is derived from an EMBL/GenBank/DDBJ whole genome shotgun (WGS) entry which is preliminary data.</text>
</comment>
<dbReference type="EMBL" id="JACHMN010000001">
    <property type="protein sequence ID" value="MBB5867620.1"/>
    <property type="molecule type" value="Genomic_DNA"/>
</dbReference>
<keyword evidence="1" id="KW-0472">Membrane</keyword>
<organism evidence="2 3">
    <name type="scientific">Allocatelliglobosispora scoriae</name>
    <dbReference type="NCBI Taxonomy" id="643052"/>
    <lineage>
        <taxon>Bacteria</taxon>
        <taxon>Bacillati</taxon>
        <taxon>Actinomycetota</taxon>
        <taxon>Actinomycetes</taxon>
        <taxon>Micromonosporales</taxon>
        <taxon>Micromonosporaceae</taxon>
        <taxon>Allocatelliglobosispora</taxon>
    </lineage>
</organism>
<accession>A0A841BLD0</accession>